<feature type="disulfide bond" evidence="6">
    <location>
        <begin position="161"/>
        <end position="179"/>
    </location>
</feature>
<dbReference type="PANTHER" id="PTHR19282">
    <property type="entry name" value="TETRASPANIN"/>
    <property type="match status" value="1"/>
</dbReference>
<evidence type="ECO:0000313" key="9">
    <source>
        <dbReference type="Proteomes" id="UP001208570"/>
    </source>
</evidence>
<keyword evidence="3 7" id="KW-0812">Transmembrane</keyword>
<dbReference type="GO" id="GO:0005886">
    <property type="term" value="C:plasma membrane"/>
    <property type="evidence" value="ECO:0007669"/>
    <property type="project" value="TreeGrafter"/>
</dbReference>
<dbReference type="InterPro" id="IPR018499">
    <property type="entry name" value="Tetraspanin/Peripherin"/>
</dbReference>
<comment type="caution">
    <text evidence="7">Lacks conserved residue(s) required for the propagation of feature annotation.</text>
</comment>
<evidence type="ECO:0000256" key="3">
    <source>
        <dbReference type="ARBA" id="ARBA00022692"/>
    </source>
</evidence>
<gene>
    <name evidence="8" type="ORF">LSH36_198g02000</name>
</gene>
<dbReference type="EMBL" id="JAODUP010000198">
    <property type="protein sequence ID" value="KAK2157109.1"/>
    <property type="molecule type" value="Genomic_DNA"/>
</dbReference>
<feature type="transmembrane region" description="Helical" evidence="7">
    <location>
        <begin position="63"/>
        <end position="89"/>
    </location>
</feature>
<accession>A0AAD9JQ08</accession>
<reference evidence="8" key="1">
    <citation type="journal article" date="2023" name="Mol. Biol. Evol.">
        <title>Third-Generation Sequencing Reveals the Adaptive Role of the Epigenome in Three Deep-Sea Polychaetes.</title>
        <authorList>
            <person name="Perez M."/>
            <person name="Aroh O."/>
            <person name="Sun Y."/>
            <person name="Lan Y."/>
            <person name="Juniper S.K."/>
            <person name="Young C.R."/>
            <person name="Angers B."/>
            <person name="Qian P.Y."/>
        </authorList>
    </citation>
    <scope>NUCLEOTIDE SEQUENCE</scope>
    <source>
        <strain evidence="8">P08H-3</strain>
    </source>
</reference>
<dbReference type="PROSITE" id="PS00421">
    <property type="entry name" value="TM4_1"/>
    <property type="match status" value="1"/>
</dbReference>
<dbReference type="AlphaFoldDB" id="A0AAD9JQ08"/>
<evidence type="ECO:0000256" key="7">
    <source>
        <dbReference type="RuleBase" id="RU361218"/>
    </source>
</evidence>
<feature type="transmembrane region" description="Helical" evidence="7">
    <location>
        <begin position="20"/>
        <end position="42"/>
    </location>
</feature>
<keyword evidence="6" id="KW-1015">Disulfide bond</keyword>
<evidence type="ECO:0000256" key="2">
    <source>
        <dbReference type="ARBA" id="ARBA00006840"/>
    </source>
</evidence>
<dbReference type="PROSITE" id="PS51257">
    <property type="entry name" value="PROKAR_LIPOPROTEIN"/>
    <property type="match status" value="1"/>
</dbReference>
<keyword evidence="4 7" id="KW-1133">Transmembrane helix</keyword>
<organism evidence="8 9">
    <name type="scientific">Paralvinella palmiformis</name>
    <dbReference type="NCBI Taxonomy" id="53620"/>
    <lineage>
        <taxon>Eukaryota</taxon>
        <taxon>Metazoa</taxon>
        <taxon>Spiralia</taxon>
        <taxon>Lophotrochozoa</taxon>
        <taxon>Annelida</taxon>
        <taxon>Polychaeta</taxon>
        <taxon>Sedentaria</taxon>
        <taxon>Canalipalpata</taxon>
        <taxon>Terebellida</taxon>
        <taxon>Terebelliformia</taxon>
        <taxon>Alvinellidae</taxon>
        <taxon>Paralvinella</taxon>
    </lineage>
</organism>
<dbReference type="InterPro" id="IPR000301">
    <property type="entry name" value="Tetraspanin_animals"/>
</dbReference>
<dbReference type="Proteomes" id="UP001208570">
    <property type="component" value="Unassembled WGS sequence"/>
</dbReference>
<dbReference type="Gene3D" id="1.10.1450.10">
    <property type="entry name" value="Tetraspanin"/>
    <property type="match status" value="1"/>
</dbReference>
<keyword evidence="5 7" id="KW-0472">Membrane</keyword>
<evidence type="ECO:0000256" key="6">
    <source>
        <dbReference type="PIRSR" id="PIRSR002419-1"/>
    </source>
</evidence>
<dbReference type="PANTHER" id="PTHR19282:SF544">
    <property type="entry name" value="TETRASPANIN"/>
    <property type="match status" value="1"/>
</dbReference>
<evidence type="ECO:0000256" key="1">
    <source>
        <dbReference type="ARBA" id="ARBA00004141"/>
    </source>
</evidence>
<dbReference type="InterPro" id="IPR008952">
    <property type="entry name" value="Tetraspanin_EC2_sf"/>
</dbReference>
<comment type="subcellular location">
    <subcellularLocation>
        <location evidence="1 7">Membrane</location>
        <topology evidence="1 7">Multi-pass membrane protein</topology>
    </subcellularLocation>
</comment>
<evidence type="ECO:0000256" key="4">
    <source>
        <dbReference type="ARBA" id="ARBA00022989"/>
    </source>
</evidence>
<feature type="transmembrane region" description="Helical" evidence="7">
    <location>
        <begin position="101"/>
        <end position="124"/>
    </location>
</feature>
<dbReference type="SUPFAM" id="SSF48652">
    <property type="entry name" value="Tetraspanin"/>
    <property type="match status" value="1"/>
</dbReference>
<evidence type="ECO:0000256" key="5">
    <source>
        <dbReference type="ARBA" id="ARBA00023136"/>
    </source>
</evidence>
<sequence length="218" mass="24754">MAASRYVHTNVNQLLKYLLFFFNFIFWLIGCILIAVGGWGFIEKNRFAFSGPEKHDFTIYDIIFDLTIIMIVVGGVVFTLAFAGCVGALRENICLLKFFSYALGILFVLQVVLAILAFVFSAAVKTKITEMLEMEGIIRYQGNDPDLTNFIDWFQKTFQCCGVGQDGFKDWNNNMYFRCNETNPSHWRCSVPFSCCINPTDIQVNRSVTSSAETLICV</sequence>
<keyword evidence="9" id="KW-1185">Reference proteome</keyword>
<dbReference type="Pfam" id="PF00335">
    <property type="entry name" value="Tetraspanin"/>
    <property type="match status" value="1"/>
</dbReference>
<proteinExistence type="inferred from homology"/>
<protein>
    <recommendedName>
        <fullName evidence="7">Tetraspanin</fullName>
    </recommendedName>
</protein>
<comment type="similarity">
    <text evidence="2 7">Belongs to the tetraspanin (TM4SF) family.</text>
</comment>
<name>A0AAD9JQ08_9ANNE</name>
<dbReference type="PIRSF" id="PIRSF002419">
    <property type="entry name" value="Tetraspanin"/>
    <property type="match status" value="1"/>
</dbReference>
<dbReference type="PRINTS" id="PR00259">
    <property type="entry name" value="TMFOUR"/>
</dbReference>
<comment type="caution">
    <text evidence="8">The sequence shown here is derived from an EMBL/GenBank/DDBJ whole genome shotgun (WGS) entry which is preliminary data.</text>
</comment>
<dbReference type="InterPro" id="IPR018503">
    <property type="entry name" value="Tetraspanin_CS"/>
</dbReference>
<evidence type="ECO:0000313" key="8">
    <source>
        <dbReference type="EMBL" id="KAK2157109.1"/>
    </source>
</evidence>